<dbReference type="EMBL" id="KE525307">
    <property type="protein sequence ID" value="KFB45810.1"/>
    <property type="molecule type" value="Genomic_DNA"/>
</dbReference>
<sequence>MSNSSSSISVFFILTFLLVAVCWSVSAVDQLDTKSGYGEYYSKSRDSYKKLTETVRELYDRVVYWKHKEGYGYHP</sequence>
<feature type="chain" id="PRO_5001784344" evidence="1">
    <location>
        <begin position="28"/>
        <end position="75"/>
    </location>
</feature>
<evidence type="ECO:0000256" key="1">
    <source>
        <dbReference type="SAM" id="SignalP"/>
    </source>
</evidence>
<accession>A0A084W6G6</accession>
<organism evidence="2">
    <name type="scientific">Anopheles sinensis</name>
    <name type="common">Mosquito</name>
    <dbReference type="NCBI Taxonomy" id="74873"/>
    <lineage>
        <taxon>Eukaryota</taxon>
        <taxon>Metazoa</taxon>
        <taxon>Ecdysozoa</taxon>
        <taxon>Arthropoda</taxon>
        <taxon>Hexapoda</taxon>
        <taxon>Insecta</taxon>
        <taxon>Pterygota</taxon>
        <taxon>Neoptera</taxon>
        <taxon>Endopterygota</taxon>
        <taxon>Diptera</taxon>
        <taxon>Nematocera</taxon>
        <taxon>Culicoidea</taxon>
        <taxon>Culicidae</taxon>
        <taxon>Anophelinae</taxon>
        <taxon>Anopheles</taxon>
    </lineage>
</organism>
<dbReference type="VEuPathDB" id="VectorBase:ASIC013790"/>
<reference evidence="2 4" key="1">
    <citation type="journal article" date="2014" name="BMC Genomics">
        <title>Genome sequence of Anopheles sinensis provides insight into genetics basis of mosquito competence for malaria parasites.</title>
        <authorList>
            <person name="Zhou D."/>
            <person name="Zhang D."/>
            <person name="Ding G."/>
            <person name="Shi L."/>
            <person name="Hou Q."/>
            <person name="Ye Y."/>
            <person name="Xu Y."/>
            <person name="Zhou H."/>
            <person name="Xiong C."/>
            <person name="Li S."/>
            <person name="Yu J."/>
            <person name="Hong S."/>
            <person name="Yu X."/>
            <person name="Zou P."/>
            <person name="Chen C."/>
            <person name="Chang X."/>
            <person name="Wang W."/>
            <person name="Lv Y."/>
            <person name="Sun Y."/>
            <person name="Ma L."/>
            <person name="Shen B."/>
            <person name="Zhu C."/>
        </authorList>
    </citation>
    <scope>NUCLEOTIDE SEQUENCE [LARGE SCALE GENOMIC DNA]</scope>
</reference>
<dbReference type="AlphaFoldDB" id="A0A084W6G6"/>
<reference evidence="3" key="2">
    <citation type="submission" date="2020-05" db="UniProtKB">
        <authorList>
            <consortium name="EnsemblMetazoa"/>
        </authorList>
    </citation>
    <scope>IDENTIFICATION</scope>
</reference>
<dbReference type="EnsemblMetazoa" id="ASIC013790-RA">
    <property type="protein sequence ID" value="ASIC013790-PA"/>
    <property type="gene ID" value="ASIC013790"/>
</dbReference>
<proteinExistence type="predicted"/>
<evidence type="ECO:0000313" key="4">
    <source>
        <dbReference type="Proteomes" id="UP000030765"/>
    </source>
</evidence>
<evidence type="ECO:0000313" key="2">
    <source>
        <dbReference type="EMBL" id="KFB45810.1"/>
    </source>
</evidence>
<feature type="signal peptide" evidence="1">
    <location>
        <begin position="1"/>
        <end position="27"/>
    </location>
</feature>
<dbReference type="EMBL" id="ATLV01020793">
    <property type="status" value="NOT_ANNOTATED_CDS"/>
    <property type="molecule type" value="Genomic_DNA"/>
</dbReference>
<keyword evidence="4" id="KW-1185">Reference proteome</keyword>
<gene>
    <name evidence="2" type="ORF">ZHAS_00013790</name>
</gene>
<dbReference type="Proteomes" id="UP000030765">
    <property type="component" value="Unassembled WGS sequence"/>
</dbReference>
<keyword evidence="1" id="KW-0732">Signal</keyword>
<protein>
    <submittedName>
        <fullName evidence="2 3">Uncharacterized protein</fullName>
    </submittedName>
</protein>
<evidence type="ECO:0000313" key="3">
    <source>
        <dbReference type="EnsemblMetazoa" id="ASIC013790-PA"/>
    </source>
</evidence>
<name>A0A084W6G6_ANOSI</name>